<feature type="transmembrane region" description="Helical" evidence="1">
    <location>
        <begin position="48"/>
        <end position="66"/>
    </location>
</feature>
<evidence type="ECO:0000256" key="1">
    <source>
        <dbReference type="SAM" id="Phobius"/>
    </source>
</evidence>
<dbReference type="RefSeq" id="WP_133852474.1">
    <property type="nucleotide sequence ID" value="NZ_SNXZ01000005.1"/>
</dbReference>
<dbReference type="EMBL" id="SNXZ01000005">
    <property type="protein sequence ID" value="TDP95094.1"/>
    <property type="molecule type" value="Genomic_DNA"/>
</dbReference>
<evidence type="ECO:0000313" key="3">
    <source>
        <dbReference type="Proteomes" id="UP000295444"/>
    </source>
</evidence>
<keyword evidence="3" id="KW-1185">Reference proteome</keyword>
<proteinExistence type="predicted"/>
<organism evidence="2 3">
    <name type="scientific">Labedaea rhizosphaerae</name>
    <dbReference type="NCBI Taxonomy" id="598644"/>
    <lineage>
        <taxon>Bacteria</taxon>
        <taxon>Bacillati</taxon>
        <taxon>Actinomycetota</taxon>
        <taxon>Actinomycetes</taxon>
        <taxon>Pseudonocardiales</taxon>
        <taxon>Pseudonocardiaceae</taxon>
        <taxon>Labedaea</taxon>
    </lineage>
</organism>
<gene>
    <name evidence="2" type="ORF">EV186_105326</name>
</gene>
<reference evidence="2 3" key="1">
    <citation type="submission" date="2019-03" db="EMBL/GenBank/DDBJ databases">
        <title>Genomic Encyclopedia of Type Strains, Phase IV (KMG-IV): sequencing the most valuable type-strain genomes for metagenomic binning, comparative biology and taxonomic classification.</title>
        <authorList>
            <person name="Goeker M."/>
        </authorList>
    </citation>
    <scope>NUCLEOTIDE SEQUENCE [LARGE SCALE GENOMIC DNA]</scope>
    <source>
        <strain evidence="2 3">DSM 45361</strain>
    </source>
</reference>
<protein>
    <submittedName>
        <fullName evidence="2">Uncharacterized protein</fullName>
    </submittedName>
</protein>
<evidence type="ECO:0000313" key="2">
    <source>
        <dbReference type="EMBL" id="TDP95094.1"/>
    </source>
</evidence>
<keyword evidence="1" id="KW-0472">Membrane</keyword>
<comment type="caution">
    <text evidence="2">The sequence shown here is derived from an EMBL/GenBank/DDBJ whole genome shotgun (WGS) entry which is preliminary data.</text>
</comment>
<keyword evidence="1" id="KW-1133">Transmembrane helix</keyword>
<dbReference type="AlphaFoldDB" id="A0A4R6S6X6"/>
<name>A0A4R6S6X6_LABRH</name>
<dbReference type="OrthoDB" id="4578807at2"/>
<keyword evidence="1" id="KW-0812">Transmembrane</keyword>
<accession>A0A4R6S6X6</accession>
<feature type="transmembrane region" description="Helical" evidence="1">
    <location>
        <begin position="128"/>
        <end position="146"/>
    </location>
</feature>
<sequence>MTALIAWCGFFGAWLLVAGPMFQAVVELHDEDVARDEFEAASKAVVPRYPPVSPWWWLLPPVAYYLRRKRSSQFRRAVMAQLGPEVVEQFISFVNKATGWLYVAAGASLIAVKETWELAEHEEWHHWVFWMLVVVMAGLSLGNAAFRMFRSQRVLAKHARLRAGAESTPPPHGVMG</sequence>
<dbReference type="Proteomes" id="UP000295444">
    <property type="component" value="Unassembled WGS sequence"/>
</dbReference>
<feature type="transmembrane region" description="Helical" evidence="1">
    <location>
        <begin position="99"/>
        <end position="116"/>
    </location>
</feature>